<comment type="caution">
    <text evidence="2">The sequence shown here is derived from an EMBL/GenBank/DDBJ whole genome shotgun (WGS) entry which is preliminary data.</text>
</comment>
<organism evidence="2 3">
    <name type="scientific">Reinekea marinisedimentorum</name>
    <dbReference type="NCBI Taxonomy" id="230495"/>
    <lineage>
        <taxon>Bacteria</taxon>
        <taxon>Pseudomonadati</taxon>
        <taxon>Pseudomonadota</taxon>
        <taxon>Gammaproteobacteria</taxon>
        <taxon>Oceanospirillales</taxon>
        <taxon>Saccharospirillaceae</taxon>
        <taxon>Reinekea</taxon>
    </lineage>
</organism>
<accession>A0A4R3I732</accession>
<dbReference type="Gene3D" id="1.10.10.10">
    <property type="entry name" value="Winged helix-like DNA-binding domain superfamily/Winged helix DNA-binding domain"/>
    <property type="match status" value="2"/>
</dbReference>
<sequence>MGVNMTDENQIDTALLSETEARVLGCLMEKQLTTPDVYPLTLNSLVTACNQKTSREPVMNLQSGEVQRCLNELQERGLVEIDYGSRADKYDQRLNRKLHFDKADQSVFCLLLLRGPQTVNELFSRSKRMVDFASAGDIKDLIERHLAKLKPLLMTIPAQAGQREDRYMHLLCGEPDLSALAQARPAPATANTSELESRVAKLEEQMAALMAKLGE</sequence>
<dbReference type="InterPro" id="IPR036390">
    <property type="entry name" value="WH_DNA-bd_sf"/>
</dbReference>
<dbReference type="HAMAP" id="MF_01584">
    <property type="entry name" value="UPF0502"/>
    <property type="match status" value="1"/>
</dbReference>
<name>A0A4R3I732_9GAMM</name>
<protein>
    <submittedName>
        <fullName evidence="2">Uncharacterized protein</fullName>
    </submittedName>
</protein>
<dbReference type="InterPro" id="IPR007432">
    <property type="entry name" value="DUF480"/>
</dbReference>
<dbReference type="Pfam" id="PF04337">
    <property type="entry name" value="DUF480"/>
    <property type="match status" value="1"/>
</dbReference>
<dbReference type="InterPro" id="IPR036388">
    <property type="entry name" value="WH-like_DNA-bd_sf"/>
</dbReference>
<dbReference type="PANTHER" id="PTHR38768:SF1">
    <property type="entry name" value="UPF0502 PROTEIN YCEH"/>
    <property type="match status" value="1"/>
</dbReference>
<evidence type="ECO:0000256" key="1">
    <source>
        <dbReference type="HAMAP-Rule" id="MF_01584"/>
    </source>
</evidence>
<keyword evidence="3" id="KW-1185">Reference proteome</keyword>
<evidence type="ECO:0000313" key="3">
    <source>
        <dbReference type="Proteomes" id="UP000295793"/>
    </source>
</evidence>
<evidence type="ECO:0000313" key="2">
    <source>
        <dbReference type="EMBL" id="TCS41080.1"/>
    </source>
</evidence>
<proteinExistence type="inferred from homology"/>
<comment type="similarity">
    <text evidence="1">Belongs to the UPF0502 family.</text>
</comment>
<dbReference type="SUPFAM" id="SSF46785">
    <property type="entry name" value="Winged helix' DNA-binding domain"/>
    <property type="match status" value="2"/>
</dbReference>
<dbReference type="PANTHER" id="PTHR38768">
    <property type="entry name" value="UPF0502 PROTEIN YCEH"/>
    <property type="match status" value="1"/>
</dbReference>
<dbReference type="Proteomes" id="UP000295793">
    <property type="component" value="Unassembled WGS sequence"/>
</dbReference>
<gene>
    <name evidence="2" type="ORF">BCF53_10794</name>
</gene>
<reference evidence="2 3" key="1">
    <citation type="submission" date="2019-03" db="EMBL/GenBank/DDBJ databases">
        <title>Genomic Encyclopedia of Archaeal and Bacterial Type Strains, Phase II (KMG-II): from individual species to whole genera.</title>
        <authorList>
            <person name="Goeker M."/>
        </authorList>
    </citation>
    <scope>NUCLEOTIDE SEQUENCE [LARGE SCALE GENOMIC DNA]</scope>
    <source>
        <strain evidence="2 3">DSM 15388</strain>
    </source>
</reference>
<dbReference type="AlphaFoldDB" id="A0A4R3I732"/>
<dbReference type="EMBL" id="SLZR01000007">
    <property type="protein sequence ID" value="TCS41080.1"/>
    <property type="molecule type" value="Genomic_DNA"/>
</dbReference>